<comment type="caution">
    <text evidence="1">The sequence shown here is derived from an EMBL/GenBank/DDBJ whole genome shotgun (WGS) entry which is preliminary data.</text>
</comment>
<evidence type="ECO:0000313" key="1">
    <source>
        <dbReference type="EMBL" id="MEC0229656.1"/>
    </source>
</evidence>
<dbReference type="EMBL" id="JARLKY010000054">
    <property type="protein sequence ID" value="MEC0229656.1"/>
    <property type="molecule type" value="Genomic_DNA"/>
</dbReference>
<evidence type="ECO:0000313" key="2">
    <source>
        <dbReference type="Proteomes" id="UP001338137"/>
    </source>
</evidence>
<reference evidence="1 2" key="1">
    <citation type="submission" date="2023-03" db="EMBL/GenBank/DDBJ databases">
        <title>Bacillus Genome Sequencing.</title>
        <authorList>
            <person name="Dunlap C."/>
        </authorList>
    </citation>
    <scope>NUCLEOTIDE SEQUENCE [LARGE SCALE GENOMIC DNA]</scope>
    <source>
        <strain evidence="1 2">BD-533</strain>
    </source>
</reference>
<dbReference type="Proteomes" id="UP001338137">
    <property type="component" value="Unassembled WGS sequence"/>
</dbReference>
<dbReference type="RefSeq" id="WP_326073734.1">
    <property type="nucleotide sequence ID" value="NZ_JARLKY010000054.1"/>
</dbReference>
<name>A0ABU6G666_9BACL</name>
<organism evidence="1 2">
    <name type="scientific">Paenibacillus alba</name>
    <dbReference type="NCBI Taxonomy" id="1197127"/>
    <lineage>
        <taxon>Bacteria</taxon>
        <taxon>Bacillati</taxon>
        <taxon>Bacillota</taxon>
        <taxon>Bacilli</taxon>
        <taxon>Bacillales</taxon>
        <taxon>Paenibacillaceae</taxon>
        <taxon>Paenibacillus</taxon>
    </lineage>
</organism>
<gene>
    <name evidence="1" type="ORF">P4I72_21230</name>
</gene>
<keyword evidence="2" id="KW-1185">Reference proteome</keyword>
<accession>A0ABU6G666</accession>
<sequence>MSFSSVNGSAEAKPILSMPRDDAASTISCCSLLKFAGVPVAMEVETAIRLTSFHSCQLV</sequence>
<protein>
    <submittedName>
        <fullName evidence="1">Uncharacterized protein</fullName>
    </submittedName>
</protein>
<proteinExistence type="predicted"/>